<proteinExistence type="predicted"/>
<dbReference type="SMART" id="SM00646">
    <property type="entry name" value="Ami_3"/>
    <property type="match status" value="1"/>
</dbReference>
<dbReference type="Gene3D" id="2.60.40.10">
    <property type="entry name" value="Immunoglobulins"/>
    <property type="match status" value="1"/>
</dbReference>
<dbReference type="RefSeq" id="WP_152099993.1">
    <property type="nucleotide sequence ID" value="NZ_AP021861.1"/>
</dbReference>
<dbReference type="InterPro" id="IPR003961">
    <property type="entry name" value="FN3_dom"/>
</dbReference>
<keyword evidence="3" id="KW-1185">Reference proteome</keyword>
<dbReference type="Pfam" id="PF25275">
    <property type="entry name" value="Golvesin_C"/>
    <property type="match status" value="1"/>
</dbReference>
<name>A0A5K7XDE6_9BACT</name>
<dbReference type="SMART" id="SM00060">
    <property type="entry name" value="FN3"/>
    <property type="match status" value="1"/>
</dbReference>
<dbReference type="EMBL" id="AP021861">
    <property type="protein sequence ID" value="BBO34415.1"/>
    <property type="molecule type" value="Genomic_DNA"/>
</dbReference>
<dbReference type="CDD" id="cd00063">
    <property type="entry name" value="FN3"/>
    <property type="match status" value="1"/>
</dbReference>
<evidence type="ECO:0000259" key="1">
    <source>
        <dbReference type="PROSITE" id="PS50853"/>
    </source>
</evidence>
<dbReference type="InterPro" id="IPR002508">
    <property type="entry name" value="MurNAc-LAA_cat"/>
</dbReference>
<dbReference type="GO" id="GO:0009253">
    <property type="term" value="P:peptidoglycan catabolic process"/>
    <property type="evidence" value="ECO:0007669"/>
    <property type="project" value="InterPro"/>
</dbReference>
<dbReference type="KEGG" id="lpav:PLANPX_4027"/>
<evidence type="ECO:0000313" key="2">
    <source>
        <dbReference type="EMBL" id="BBO34415.1"/>
    </source>
</evidence>
<dbReference type="SUPFAM" id="SSF49265">
    <property type="entry name" value="Fibronectin type III"/>
    <property type="match status" value="1"/>
</dbReference>
<dbReference type="InterPro" id="IPR018247">
    <property type="entry name" value="EF_Hand_1_Ca_BS"/>
</dbReference>
<dbReference type="InterPro" id="IPR013783">
    <property type="entry name" value="Ig-like_fold"/>
</dbReference>
<feature type="domain" description="Fibronectin type-III" evidence="1">
    <location>
        <begin position="479"/>
        <end position="579"/>
    </location>
</feature>
<sequence>MQFFRLIAQQFGAIRPALDENQNTPTRGRLLRLEPLESRQLLAAAGLVPIGAAPEGGLSGKIVYTRAGHGWNYYSSLGRWSTDRGNVQSIVEDFGNQDQVTMYADYLLRAGATVVPLRPVGRQINEVVLDNDSPGVAFTGTWANNASGTRWYDEDYGVGGIDAVKYRTASANGAGETAVATYTPNIPQAGLYPVYAWVSHGSDRTDQLYKINHTGGQTQITVDHRMVGNDWVYLGSYHFNSGSSAVEGSVQISNYSIGGGRSSLVVADAIRFGNGMGDLPWGSSGIGTGNVSGYPREDEGTLPWVYRGLGQGVTPSSVLGTSDVTASTRMAAHMTPSSNPFGSSLLISFHSNAGGGRGTEGLIHSTVANRTPNQQALAVMFAQQIEVDMIARNGQFPYNWSTRRDYAEGAYGEINNTWIGGKFDATIIEVGFHDSVMDSAFMRDPRGRDQMARSAYEATLEYFINFGNVKPANITLPSAPINFGVVSNAAGDVTLSWNAGLSSSGVGGVYGSPATGYRVYASVDGRGFDGGIYVAGGGTTSVTLSGYDRSIPYYFKIVAENAGGQSVGTEVLTVLPRGGAKQVLIVNGFDRHDEAQNFRYPYAFGGTTAARVWSRYNNSFDYVIQVQAAIHAARPGANVASTSNERIINGSVNLSDYDAVIWILGNESTSTSTFSAVEQTRVEQFIAAGGHLFVTGSEIGWDLDASNNGRSFYESTLKGDYIADAAGAYNVTASAGGIFAGLPLFQFSNGAAFSSLDSQMYNVQFADVIAPQAGGQLALQYSGGSNGGAGIQVPGVDGRGNVVMFGFPFEAITTAANRANVMDRVLDYFGVSAIAPANADFNGDGIVDGADFLAWQRNFGATVPPRTSGDANGDGAVDGDDLNVWRDQFGSPPPAIAAPAVVASLEAEPEVPVAAPTHAATSFAKMTTEAELSPASLNSYAPLAQHAASLGAALSDAHQIGRQPLGRFVPAGPMPVRNNQAALAANDLSPRNRQLFKRPDASVPQDAASFYGDASIDDALATEWSWLRQV</sequence>
<dbReference type="InterPro" id="IPR036116">
    <property type="entry name" value="FN3_sf"/>
</dbReference>
<dbReference type="SUPFAM" id="SSF53187">
    <property type="entry name" value="Zn-dependent exopeptidases"/>
    <property type="match status" value="1"/>
</dbReference>
<dbReference type="AlphaFoldDB" id="A0A5K7XDE6"/>
<dbReference type="Proteomes" id="UP000326837">
    <property type="component" value="Chromosome"/>
</dbReference>
<dbReference type="InterPro" id="IPR033803">
    <property type="entry name" value="CBD-like_Golvesin-Xly"/>
</dbReference>
<dbReference type="PROSITE" id="PS00018">
    <property type="entry name" value="EF_HAND_1"/>
    <property type="match status" value="2"/>
</dbReference>
<accession>A0A5K7XDE6</accession>
<dbReference type="Gene3D" id="3.40.630.40">
    <property type="entry name" value="Zn-dependent exopeptidases"/>
    <property type="match status" value="1"/>
</dbReference>
<protein>
    <recommendedName>
        <fullName evidence="1">Fibronectin type-III domain-containing protein</fullName>
    </recommendedName>
</protein>
<reference evidence="3" key="1">
    <citation type="submission" date="2019-10" db="EMBL/GenBank/DDBJ databases">
        <title>Lacipirellula parvula gen. nov., sp. nov., representing a lineage of planctomycetes widespread in freshwater anoxic habitats, and description of the family Lacipirellulaceae.</title>
        <authorList>
            <person name="Dedysh S.N."/>
            <person name="Kulichevskaya I.S."/>
            <person name="Beletsky A.V."/>
            <person name="Rakitin A.L."/>
            <person name="Mardanov A.V."/>
            <person name="Ivanova A.A."/>
            <person name="Saltykova V.X."/>
            <person name="Rijpstra W.I.C."/>
            <person name="Sinninghe Damste J.S."/>
            <person name="Ravin N.V."/>
        </authorList>
    </citation>
    <scope>NUCLEOTIDE SEQUENCE [LARGE SCALE GENOMIC DNA]</scope>
    <source>
        <strain evidence="3">PX69</strain>
    </source>
</reference>
<gene>
    <name evidence="2" type="ORF">PLANPX_4027</name>
</gene>
<organism evidence="2 3">
    <name type="scientific">Lacipirellula parvula</name>
    <dbReference type="NCBI Taxonomy" id="2650471"/>
    <lineage>
        <taxon>Bacteria</taxon>
        <taxon>Pseudomonadati</taxon>
        <taxon>Planctomycetota</taxon>
        <taxon>Planctomycetia</taxon>
        <taxon>Pirellulales</taxon>
        <taxon>Lacipirellulaceae</taxon>
        <taxon>Lacipirellula</taxon>
    </lineage>
</organism>
<dbReference type="PROSITE" id="PS50853">
    <property type="entry name" value="FN3"/>
    <property type="match status" value="1"/>
</dbReference>
<evidence type="ECO:0000313" key="3">
    <source>
        <dbReference type="Proteomes" id="UP000326837"/>
    </source>
</evidence>
<dbReference type="GO" id="GO:0008745">
    <property type="term" value="F:N-acetylmuramoyl-L-alanine amidase activity"/>
    <property type="evidence" value="ECO:0007669"/>
    <property type="project" value="InterPro"/>
</dbReference>